<dbReference type="OrthoDB" id="312624at2"/>
<feature type="transmembrane region" description="Helical" evidence="4">
    <location>
        <begin position="12"/>
        <end position="31"/>
    </location>
</feature>
<evidence type="ECO:0000313" key="6">
    <source>
        <dbReference type="Proteomes" id="UP000199771"/>
    </source>
</evidence>
<evidence type="ECO:0000256" key="1">
    <source>
        <dbReference type="ARBA" id="ARBA00022630"/>
    </source>
</evidence>
<protein>
    <submittedName>
        <fullName evidence="5">Predicted flavoprotein CzcO associated with the cation diffusion facilitator CzcD</fullName>
    </submittedName>
</protein>
<dbReference type="GO" id="GO:0050661">
    <property type="term" value="F:NADP binding"/>
    <property type="evidence" value="ECO:0007669"/>
    <property type="project" value="InterPro"/>
</dbReference>
<keyword evidence="6" id="KW-1185">Reference proteome</keyword>
<dbReference type="PANTHER" id="PTHR42877:SF4">
    <property type="entry name" value="FAD_NAD(P)-BINDING DOMAIN-CONTAINING PROTEIN-RELATED"/>
    <property type="match status" value="1"/>
</dbReference>
<dbReference type="InterPro" id="IPR051209">
    <property type="entry name" value="FAD-bind_Monooxygenase_sf"/>
</dbReference>
<name>A0A1I2HQZ5_9GAMM</name>
<reference evidence="5 6" key="1">
    <citation type="submission" date="2016-10" db="EMBL/GenBank/DDBJ databases">
        <authorList>
            <person name="de Groot N.N."/>
        </authorList>
    </citation>
    <scope>NUCLEOTIDE SEQUENCE [LARGE SCALE GENOMIC DNA]</scope>
    <source>
        <strain evidence="5 6">DSM 23609</strain>
    </source>
</reference>
<evidence type="ECO:0000256" key="3">
    <source>
        <dbReference type="ARBA" id="ARBA00023002"/>
    </source>
</evidence>
<keyword evidence="4" id="KW-1133">Transmembrane helix</keyword>
<keyword evidence="3" id="KW-0560">Oxidoreductase</keyword>
<dbReference type="Proteomes" id="UP000199771">
    <property type="component" value="Unassembled WGS sequence"/>
</dbReference>
<dbReference type="GO" id="GO:0050660">
    <property type="term" value="F:flavin adenine dinucleotide binding"/>
    <property type="evidence" value="ECO:0007669"/>
    <property type="project" value="InterPro"/>
</dbReference>
<keyword evidence="2" id="KW-0274">FAD</keyword>
<keyword evidence="1" id="KW-0285">Flavoprotein</keyword>
<dbReference type="RefSeq" id="WP_091531361.1">
    <property type="nucleotide sequence ID" value="NZ_FOOC01000002.1"/>
</dbReference>
<evidence type="ECO:0000256" key="4">
    <source>
        <dbReference type="SAM" id="Phobius"/>
    </source>
</evidence>
<evidence type="ECO:0000256" key="2">
    <source>
        <dbReference type="ARBA" id="ARBA00022827"/>
    </source>
</evidence>
<dbReference type="GO" id="GO:0004499">
    <property type="term" value="F:N,N-dimethylaniline monooxygenase activity"/>
    <property type="evidence" value="ECO:0007669"/>
    <property type="project" value="InterPro"/>
</dbReference>
<sequence>MAFDAGRSGDAAFPIVIVGTGFAGLGMGIALKKAGIESFTILERAQSVGGTWRDNHYPGCACDVQSHLYSFSFEPNPDWTRMFAQQPEIKAYLERCAEKYGLLPHIRFGAEVVQARYDETARLWTVTTRDGRSFPARVLISGMGGLSTPAYPDLPGLDRFKGKAFHSAEWDHAYDLTDKRVAVIGTGASAIQFVPQIQRQVARLDVYQRTPPWIMPKPDRPIGAFERSLYRRFPILQRLYRSFIYWLLETRVLGFVIDPRIMKLAARVSLAHLKRQVRDPELRRKLTPDYTFGCKRVLISDDYYPALTQPNVALITTAIREVREHGIVTADGVEHPTDCIIFGTGFKAQDPLPRGTIFGRGGIDLLDAWKEGPEAYKGTTIAGFPNLFMIVGPNTGLGHSSMVYMIESQVAYILDAIRQMRTQGWSAVEVKPERQARYNADLQRRLQRAIWTAGGCRSWYLNDQGRNTTLWPGFTFRFRQLLARFDADDYLVEPLTVAVNADVV</sequence>
<organism evidence="5 6">
    <name type="scientific">Fontimonas thermophila</name>
    <dbReference type="NCBI Taxonomy" id="1076937"/>
    <lineage>
        <taxon>Bacteria</taxon>
        <taxon>Pseudomonadati</taxon>
        <taxon>Pseudomonadota</taxon>
        <taxon>Gammaproteobacteria</taxon>
        <taxon>Nevskiales</taxon>
        <taxon>Nevskiaceae</taxon>
        <taxon>Fontimonas</taxon>
    </lineage>
</organism>
<keyword evidence="4" id="KW-0472">Membrane</keyword>
<dbReference type="Pfam" id="PF00743">
    <property type="entry name" value="FMO-like"/>
    <property type="match status" value="1"/>
</dbReference>
<keyword evidence="4" id="KW-0812">Transmembrane</keyword>
<proteinExistence type="predicted"/>
<dbReference type="InterPro" id="IPR020946">
    <property type="entry name" value="Flavin_mOase-like"/>
</dbReference>
<dbReference type="InterPro" id="IPR036188">
    <property type="entry name" value="FAD/NAD-bd_sf"/>
</dbReference>
<dbReference type="Gene3D" id="3.50.50.60">
    <property type="entry name" value="FAD/NAD(P)-binding domain"/>
    <property type="match status" value="2"/>
</dbReference>
<dbReference type="PANTHER" id="PTHR42877">
    <property type="entry name" value="L-ORNITHINE N(5)-MONOOXYGENASE-RELATED"/>
    <property type="match status" value="1"/>
</dbReference>
<dbReference type="SUPFAM" id="SSF51905">
    <property type="entry name" value="FAD/NAD(P)-binding domain"/>
    <property type="match status" value="2"/>
</dbReference>
<gene>
    <name evidence="5" type="ORF">SAMN04488120_102193</name>
</gene>
<accession>A0A1I2HQZ5</accession>
<evidence type="ECO:0000313" key="5">
    <source>
        <dbReference type="EMBL" id="SFF32725.1"/>
    </source>
</evidence>
<dbReference type="EMBL" id="FOOC01000002">
    <property type="protein sequence ID" value="SFF32725.1"/>
    <property type="molecule type" value="Genomic_DNA"/>
</dbReference>
<dbReference type="AlphaFoldDB" id="A0A1I2HQZ5"/>
<dbReference type="STRING" id="1076937.SAMN04488120_102193"/>